<protein>
    <submittedName>
        <fullName evidence="3">Methyltransferase-like protein 25</fullName>
    </submittedName>
</protein>
<dbReference type="Pfam" id="PF13679">
    <property type="entry name" value="Methyltransf_32"/>
    <property type="match status" value="1"/>
</dbReference>
<dbReference type="InterPro" id="IPR029063">
    <property type="entry name" value="SAM-dependent_MTases_sf"/>
</dbReference>
<dbReference type="SUPFAM" id="SSF53335">
    <property type="entry name" value="S-adenosyl-L-methionine-dependent methyltransferases"/>
    <property type="match status" value="1"/>
</dbReference>
<dbReference type="KEGG" id="csol:105361819"/>
<proteinExistence type="predicted"/>
<name>A0AAJ6YG19_9HYME</name>
<accession>A0AAJ6YG19</accession>
<feature type="domain" description="Methyltransferase" evidence="1">
    <location>
        <begin position="119"/>
        <end position="261"/>
    </location>
</feature>
<evidence type="ECO:0000259" key="1">
    <source>
        <dbReference type="Pfam" id="PF13679"/>
    </source>
</evidence>
<dbReference type="PANTHER" id="PTHR12496">
    <property type="entry name" value="CGI-41 METHYLTRANSFERASE"/>
    <property type="match status" value="1"/>
</dbReference>
<sequence>MSNYEEHFLKVINFLKLYEKLIDCHLVDFLTEDLWENCLPRDFKLYLETNGNNIFRKIEQFNELTKHEDSKLYTFLRNVKALKLESCQNIITRCDFLNVLNYENAKVYKTIPSEFMKVKKCHEVDVFTKTIVWLNQNKSSVIIDAGAGKGYSSLYLSNYYNLPVLCIECSLINHNSAILHRSLVNKKNKRSTSLINYAVEQIDETTDFVQLVKNYFPNLHPQRELVMTALHACGSLTDSVIKSFLNVSDIRCLCIVPCCYHFTSKSLSSLYEFSKNSRMLAQQSTDRINHKNEFLSPSLFYRAVLQVVFRLLGIKNTTIGRGAPLDNFLIYAKWALKKVNAKEVPTDEILEKTYEEFKDYKWKFNIFQLLRIQLAPVVEAAIILDKILFIHKFNICTKLEVVQLFDPLLSPRNWAIIATK</sequence>
<evidence type="ECO:0000313" key="3">
    <source>
        <dbReference type="RefSeq" id="XP_011497403.1"/>
    </source>
</evidence>
<keyword evidence="2" id="KW-1185">Reference proteome</keyword>
<dbReference type="InterPro" id="IPR025714">
    <property type="entry name" value="Methyltranfer_dom"/>
</dbReference>
<organism evidence="2 3">
    <name type="scientific">Ceratosolen solmsi marchali</name>
    <dbReference type="NCBI Taxonomy" id="326594"/>
    <lineage>
        <taxon>Eukaryota</taxon>
        <taxon>Metazoa</taxon>
        <taxon>Ecdysozoa</taxon>
        <taxon>Arthropoda</taxon>
        <taxon>Hexapoda</taxon>
        <taxon>Insecta</taxon>
        <taxon>Pterygota</taxon>
        <taxon>Neoptera</taxon>
        <taxon>Endopterygota</taxon>
        <taxon>Hymenoptera</taxon>
        <taxon>Apocrita</taxon>
        <taxon>Proctotrupomorpha</taxon>
        <taxon>Chalcidoidea</taxon>
        <taxon>Agaonidae</taxon>
        <taxon>Agaoninae</taxon>
        <taxon>Ceratosolen</taxon>
    </lineage>
</organism>
<dbReference type="RefSeq" id="XP_011497403.1">
    <property type="nucleotide sequence ID" value="XM_011499101.1"/>
</dbReference>
<gene>
    <name evidence="3" type="primary">LOC105361819</name>
</gene>
<dbReference type="AlphaFoldDB" id="A0AAJ6YG19"/>
<dbReference type="GeneID" id="105361819"/>
<dbReference type="InterPro" id="IPR052220">
    <property type="entry name" value="METTL25"/>
</dbReference>
<evidence type="ECO:0000313" key="2">
    <source>
        <dbReference type="Proteomes" id="UP000695007"/>
    </source>
</evidence>
<dbReference type="PANTHER" id="PTHR12496:SF9">
    <property type="entry name" value="METHYLTRANSFERASE-LIKE PROTEIN 25-RELATED"/>
    <property type="match status" value="1"/>
</dbReference>
<dbReference type="Proteomes" id="UP000695007">
    <property type="component" value="Unplaced"/>
</dbReference>
<reference evidence="3" key="1">
    <citation type="submission" date="2025-08" db="UniProtKB">
        <authorList>
            <consortium name="RefSeq"/>
        </authorList>
    </citation>
    <scope>IDENTIFICATION</scope>
</reference>